<dbReference type="EMBL" id="CWJL01000011">
    <property type="protein sequence ID" value="CRY67327.1"/>
    <property type="molecule type" value="Genomic_DNA"/>
</dbReference>
<dbReference type="CDD" id="cd07185">
    <property type="entry name" value="OmpA_C-like"/>
    <property type="match status" value="1"/>
</dbReference>
<keyword evidence="2" id="KW-1133">Transmembrane helix</keyword>
<reference evidence="5 6" key="2">
    <citation type="submission" date="2015-03" db="EMBL/GenBank/DDBJ databases">
        <authorList>
            <consortium name="Pathogen Informatics"/>
            <person name="Murphy D."/>
        </authorList>
    </citation>
    <scope>NUCLEOTIDE SEQUENCE [LARGE SCALE GENOMIC DNA]</scope>
    <source>
        <strain evidence="6">type strain: CIP110230</strain>
        <strain evidence="5">Type strain: CIP110230</strain>
    </source>
</reference>
<dbReference type="OrthoDB" id="345640at2"/>
<reference evidence="4" key="3">
    <citation type="submission" date="2015-03" db="EMBL/GenBank/DDBJ databases">
        <authorList>
            <person name="Murphy D."/>
        </authorList>
    </citation>
    <scope>NUCLEOTIDE SEQUENCE [LARGE SCALE GENOMIC DNA]</scope>
    <source>
        <strain evidence="4">A125KOH2</strain>
    </source>
</reference>
<evidence type="ECO:0000313" key="6">
    <source>
        <dbReference type="Proteomes" id="UP000044625"/>
    </source>
</evidence>
<dbReference type="PANTHER" id="PTHR30329:SF20">
    <property type="entry name" value="EXPORTED PROTEIN"/>
    <property type="match status" value="1"/>
</dbReference>
<evidence type="ECO:0000256" key="2">
    <source>
        <dbReference type="SAM" id="Phobius"/>
    </source>
</evidence>
<dbReference type="Proteomes" id="UP000045840">
    <property type="component" value="Unassembled WGS sequence"/>
</dbReference>
<dbReference type="InterPro" id="IPR006665">
    <property type="entry name" value="OmpA-like"/>
</dbReference>
<dbReference type="STRING" id="1288385.ERS137968_02400"/>
<evidence type="ECO:0000313" key="7">
    <source>
        <dbReference type="Proteomes" id="UP000045840"/>
    </source>
</evidence>
<feature type="domain" description="OmpA-like" evidence="3">
    <location>
        <begin position="361"/>
        <end position="486"/>
    </location>
</feature>
<name>A0A0T9QQY2_9GAMM</name>
<dbReference type="AlphaFoldDB" id="A0A0T9QQY2"/>
<sequence length="511" mass="57751">MNDFERQIREAISAARNGAKHAEQSLTNPLWQAKSSVASLGGIIPRGGRPSDASSAEQQEKTVADILANQANESALAANQPLPLAHDTNPAKLAQISQGSSRGLYERPGVLQGLWDNTYIAAAMPLLLLVENIRRWPSRVAAEVRPPIVRELQFFQQILQKKNCPQEDVGHLSYLLCTYIDGIFNGLQTSESYNQSLLVEFHRDAWGGEDCFEHLRVYMNSPKEYREVLEFYDLIICLGFEGKYQMLEYGSVLLIDLRSRLHTQLYGQENTQSLAIAQAIQGSPRRQYIKARKIFIYGFAFCLCAYGVTAWYLHQQSQQVRSNILTWVLPEPRKINIMETLPNPLSNILNEGWLEVRKDPRGWLLIFTSDGAFRTGEATLSEEFINKQNIERLGKALAPWPGDMEVIGHTDNKPFRSTSGNNNLKLSAARATVVAEKLRESTQINETHQREISAIGRGENEPLADNATEEGRRRNRRVDILWKIGQRDADKAMQQYLEVPRTEAQGTDTQQ</sequence>
<accession>A0A0T9QQY2</accession>
<dbReference type="GO" id="GO:0016020">
    <property type="term" value="C:membrane"/>
    <property type="evidence" value="ECO:0007669"/>
    <property type="project" value="UniProtKB-UniRule"/>
</dbReference>
<dbReference type="Proteomes" id="UP000044625">
    <property type="component" value="Unassembled WGS sequence"/>
</dbReference>
<dbReference type="Gene3D" id="1.25.40.590">
    <property type="entry name" value="Type IV / VI secretion system, DotU"/>
    <property type="match status" value="1"/>
</dbReference>
<dbReference type="SUPFAM" id="SSF103088">
    <property type="entry name" value="OmpA-like"/>
    <property type="match status" value="1"/>
</dbReference>
<evidence type="ECO:0000313" key="5">
    <source>
        <dbReference type="EMBL" id="CRY67327.1"/>
    </source>
</evidence>
<dbReference type="InterPro" id="IPR036737">
    <property type="entry name" value="OmpA-like_sf"/>
</dbReference>
<dbReference type="NCBIfam" id="NF005445">
    <property type="entry name" value="PRK07034.1"/>
    <property type="match status" value="1"/>
</dbReference>
<dbReference type="Gene3D" id="3.30.1330.60">
    <property type="entry name" value="OmpA-like domain"/>
    <property type="match status" value="1"/>
</dbReference>
<dbReference type="InterPro" id="IPR050330">
    <property type="entry name" value="Bact_OuterMem_StrucFunc"/>
</dbReference>
<dbReference type="InterPro" id="IPR038522">
    <property type="entry name" value="T4/T6SS_DotU_sf"/>
</dbReference>
<dbReference type="EMBL" id="CQAZ01000035">
    <property type="protein sequence ID" value="CNI24061.1"/>
    <property type="molecule type" value="Genomic_DNA"/>
</dbReference>
<organism evidence="4 7">
    <name type="scientific">Yersinia pekkanenii</name>
    <dbReference type="NCBI Taxonomy" id="1288385"/>
    <lineage>
        <taxon>Bacteria</taxon>
        <taxon>Pseudomonadati</taxon>
        <taxon>Pseudomonadota</taxon>
        <taxon>Gammaproteobacteria</taxon>
        <taxon>Enterobacterales</taxon>
        <taxon>Yersiniaceae</taxon>
        <taxon>Yersinia</taxon>
    </lineage>
</organism>
<proteinExistence type="predicted"/>
<dbReference type="NCBIfam" id="TIGR03349">
    <property type="entry name" value="IV_VI_DotU"/>
    <property type="match status" value="1"/>
</dbReference>
<dbReference type="RefSeq" id="WP_049614387.1">
    <property type="nucleotide sequence ID" value="NZ_CAWMMU010000011.1"/>
</dbReference>
<protein>
    <submittedName>
        <fullName evidence="4">OmpA domain-containing protein</fullName>
    </submittedName>
</protein>
<dbReference type="PROSITE" id="PS51123">
    <property type="entry name" value="OMPA_2"/>
    <property type="match status" value="1"/>
</dbReference>
<dbReference type="NCBIfam" id="NF038228">
    <property type="entry name" value="IcmH_DotU_IVB"/>
    <property type="match status" value="1"/>
</dbReference>
<keyword evidence="6" id="KW-1185">Reference proteome</keyword>
<keyword evidence="1 2" id="KW-0472">Membrane</keyword>
<dbReference type="Pfam" id="PF00691">
    <property type="entry name" value="OmpA"/>
    <property type="match status" value="1"/>
</dbReference>
<keyword evidence="2" id="KW-0812">Transmembrane</keyword>
<evidence type="ECO:0000313" key="4">
    <source>
        <dbReference type="EMBL" id="CNI24061.1"/>
    </source>
</evidence>
<reference evidence="7" key="1">
    <citation type="submission" date="2015-03" db="EMBL/GenBank/DDBJ databases">
        <authorList>
            <consortium name="Pathogen Informatics"/>
        </authorList>
    </citation>
    <scope>NUCLEOTIDE SEQUENCE [LARGE SCALE GENOMIC DNA]</scope>
    <source>
        <strain evidence="7">A125KOH2</strain>
    </source>
</reference>
<dbReference type="PANTHER" id="PTHR30329">
    <property type="entry name" value="STATOR ELEMENT OF FLAGELLAR MOTOR COMPLEX"/>
    <property type="match status" value="1"/>
</dbReference>
<feature type="transmembrane region" description="Helical" evidence="2">
    <location>
        <begin position="294"/>
        <end position="313"/>
    </location>
</feature>
<dbReference type="Pfam" id="PF09850">
    <property type="entry name" value="DotU"/>
    <property type="match status" value="1"/>
</dbReference>
<gene>
    <name evidence="4" type="primary">oprF_1</name>
    <name evidence="4" type="ORF">ERS008529_03477</name>
    <name evidence="5" type="ORF">ERS137968_02400</name>
</gene>
<evidence type="ECO:0000259" key="3">
    <source>
        <dbReference type="PROSITE" id="PS51123"/>
    </source>
</evidence>
<evidence type="ECO:0000256" key="1">
    <source>
        <dbReference type="PROSITE-ProRule" id="PRU00473"/>
    </source>
</evidence>
<dbReference type="InterPro" id="IPR017732">
    <property type="entry name" value="T4/T6SS_DotU"/>
</dbReference>